<keyword evidence="3" id="KW-1185">Reference proteome</keyword>
<evidence type="ECO:0000256" key="1">
    <source>
        <dbReference type="SAM" id="MobiDB-lite"/>
    </source>
</evidence>
<sequence length="381" mass="42057">MDCCKYGELRRHGQYAAWEGYGYAPPYAPYAPYAHAYCPPHAHDPYARYYRYDYPAAAAAAHMHHNEHAMPMADQRGELRGEAGRAGGTVGGEVGSTDYGAYVSKESRARRTLSRRDQRAHTAHHLPLPHTAVTDIDRRRDRARCRSTPAFPTPPPPTPPPLPPLAHKPPSECGGLNGRSGGYCEPQMWPHYQMGMMGGGGGGGGWGVAHAGSWASRSVCSRDQMRYIPNDARMIKGPYLSHSSQLCPPEGRSTPYPMYEDMSYGSDNGKLKGMMEYPARSAPQAEAPRAMRECAVSSPRRSPPEEKRPPVVPLPAFQQAFGSTEIGKFAEAFSRTEAVHEVDDISNENFVYDGFQDWEGPPESQWAAPPSAREIKCEDNY</sequence>
<proteinExistence type="predicted"/>
<feature type="region of interest" description="Disordered" evidence="1">
    <location>
        <begin position="358"/>
        <end position="381"/>
    </location>
</feature>
<gene>
    <name evidence="2" type="ORF">RR46_11006</name>
</gene>
<organism evidence="2 3">
    <name type="scientific">Papilio xuthus</name>
    <name type="common">Asian swallowtail butterfly</name>
    <dbReference type="NCBI Taxonomy" id="66420"/>
    <lineage>
        <taxon>Eukaryota</taxon>
        <taxon>Metazoa</taxon>
        <taxon>Ecdysozoa</taxon>
        <taxon>Arthropoda</taxon>
        <taxon>Hexapoda</taxon>
        <taxon>Insecta</taxon>
        <taxon>Pterygota</taxon>
        <taxon>Neoptera</taxon>
        <taxon>Endopterygota</taxon>
        <taxon>Lepidoptera</taxon>
        <taxon>Glossata</taxon>
        <taxon>Ditrysia</taxon>
        <taxon>Papilionoidea</taxon>
        <taxon>Papilionidae</taxon>
        <taxon>Papilioninae</taxon>
        <taxon>Papilio</taxon>
    </lineage>
</organism>
<feature type="compositionally biased region" description="Basic and acidic residues" evidence="1">
    <location>
        <begin position="107"/>
        <end position="120"/>
    </location>
</feature>
<feature type="region of interest" description="Disordered" evidence="1">
    <location>
        <begin position="107"/>
        <end position="139"/>
    </location>
</feature>
<dbReference type="AlphaFoldDB" id="A0A194Q3A3"/>
<protein>
    <submittedName>
        <fullName evidence="2">Uncharacterized protein</fullName>
    </submittedName>
</protein>
<name>A0A194Q3A3_PAPXU</name>
<accession>A0A194Q3A3</accession>
<dbReference type="EMBL" id="KQ459586">
    <property type="protein sequence ID" value="KPI97885.1"/>
    <property type="molecule type" value="Genomic_DNA"/>
</dbReference>
<evidence type="ECO:0000313" key="2">
    <source>
        <dbReference type="EMBL" id="KPI97885.1"/>
    </source>
</evidence>
<evidence type="ECO:0000313" key="3">
    <source>
        <dbReference type="Proteomes" id="UP000053268"/>
    </source>
</evidence>
<dbReference type="Proteomes" id="UP000053268">
    <property type="component" value="Unassembled WGS sequence"/>
</dbReference>
<feature type="region of interest" description="Disordered" evidence="1">
    <location>
        <begin position="279"/>
        <end position="312"/>
    </location>
</feature>
<reference evidence="2 3" key="1">
    <citation type="journal article" date="2015" name="Nat. Commun.">
        <title>Outbred genome sequencing and CRISPR/Cas9 gene editing in butterflies.</title>
        <authorList>
            <person name="Li X."/>
            <person name="Fan D."/>
            <person name="Zhang W."/>
            <person name="Liu G."/>
            <person name="Zhang L."/>
            <person name="Zhao L."/>
            <person name="Fang X."/>
            <person name="Chen L."/>
            <person name="Dong Y."/>
            <person name="Chen Y."/>
            <person name="Ding Y."/>
            <person name="Zhao R."/>
            <person name="Feng M."/>
            <person name="Zhu Y."/>
            <person name="Feng Y."/>
            <person name="Jiang X."/>
            <person name="Zhu D."/>
            <person name="Xiang H."/>
            <person name="Feng X."/>
            <person name="Li S."/>
            <person name="Wang J."/>
            <person name="Zhang G."/>
            <person name="Kronforst M.R."/>
            <person name="Wang W."/>
        </authorList>
    </citation>
    <scope>NUCLEOTIDE SEQUENCE [LARGE SCALE GENOMIC DNA]</scope>
    <source>
        <strain evidence="2">Ya'a_city_454_Px</strain>
        <tissue evidence="2">Whole body</tissue>
    </source>
</reference>